<keyword evidence="1" id="KW-0433">Leucine-rich repeat</keyword>
<evidence type="ECO:0000256" key="2">
    <source>
        <dbReference type="ARBA" id="ARBA00022737"/>
    </source>
</evidence>
<evidence type="ECO:0000256" key="3">
    <source>
        <dbReference type="SAM" id="Phobius"/>
    </source>
</evidence>
<feature type="domain" description="Leucine-rich repeat-containing N-terminal plant-type" evidence="4">
    <location>
        <begin position="40"/>
        <end position="78"/>
    </location>
</feature>
<accession>A0AA38CNT8</accession>
<feature type="non-terminal residue" evidence="5">
    <location>
        <position position="86"/>
    </location>
</feature>
<evidence type="ECO:0000313" key="5">
    <source>
        <dbReference type="EMBL" id="KAH9299943.1"/>
    </source>
</evidence>
<organism evidence="5 6">
    <name type="scientific">Taxus chinensis</name>
    <name type="common">Chinese yew</name>
    <name type="synonym">Taxus wallichiana var. chinensis</name>
    <dbReference type="NCBI Taxonomy" id="29808"/>
    <lineage>
        <taxon>Eukaryota</taxon>
        <taxon>Viridiplantae</taxon>
        <taxon>Streptophyta</taxon>
        <taxon>Embryophyta</taxon>
        <taxon>Tracheophyta</taxon>
        <taxon>Spermatophyta</taxon>
        <taxon>Pinopsida</taxon>
        <taxon>Pinidae</taxon>
        <taxon>Conifers II</taxon>
        <taxon>Cupressales</taxon>
        <taxon>Taxaceae</taxon>
        <taxon>Taxus</taxon>
    </lineage>
</organism>
<dbReference type="AlphaFoldDB" id="A0AA38CNT8"/>
<dbReference type="EMBL" id="JAHRHJ020000009">
    <property type="protein sequence ID" value="KAH9299943.1"/>
    <property type="molecule type" value="Genomic_DNA"/>
</dbReference>
<dbReference type="InterPro" id="IPR013210">
    <property type="entry name" value="LRR_N_plant-typ"/>
</dbReference>
<evidence type="ECO:0000256" key="1">
    <source>
        <dbReference type="ARBA" id="ARBA00022614"/>
    </source>
</evidence>
<gene>
    <name evidence="5" type="ORF">KI387_011526</name>
</gene>
<protein>
    <recommendedName>
        <fullName evidence="4">Leucine-rich repeat-containing N-terminal plant-type domain-containing protein</fullName>
    </recommendedName>
</protein>
<proteinExistence type="predicted"/>
<reference evidence="5 6" key="1">
    <citation type="journal article" date="2021" name="Nat. Plants">
        <title>The Taxus genome provides insights into paclitaxel biosynthesis.</title>
        <authorList>
            <person name="Xiong X."/>
            <person name="Gou J."/>
            <person name="Liao Q."/>
            <person name="Li Y."/>
            <person name="Zhou Q."/>
            <person name="Bi G."/>
            <person name="Li C."/>
            <person name="Du R."/>
            <person name="Wang X."/>
            <person name="Sun T."/>
            <person name="Guo L."/>
            <person name="Liang H."/>
            <person name="Lu P."/>
            <person name="Wu Y."/>
            <person name="Zhang Z."/>
            <person name="Ro D.K."/>
            <person name="Shang Y."/>
            <person name="Huang S."/>
            <person name="Yan J."/>
        </authorList>
    </citation>
    <scope>NUCLEOTIDE SEQUENCE [LARGE SCALE GENOMIC DNA]</scope>
    <source>
        <strain evidence="5">Ta-2019</strain>
    </source>
</reference>
<sequence>MIEGFKITRGGFLAFVNPRMLWLVAVVYLALSGHTTALTPDGRALLKFRAKLNDTKMLLSNWKDSDTNPCGWRGVICNHANKRVVA</sequence>
<keyword evidence="3" id="KW-1133">Transmembrane helix</keyword>
<keyword evidence="3" id="KW-0472">Membrane</keyword>
<dbReference type="InterPro" id="IPR032675">
    <property type="entry name" value="LRR_dom_sf"/>
</dbReference>
<evidence type="ECO:0000313" key="6">
    <source>
        <dbReference type="Proteomes" id="UP000824469"/>
    </source>
</evidence>
<dbReference type="Gene3D" id="3.80.10.10">
    <property type="entry name" value="Ribonuclease Inhibitor"/>
    <property type="match status" value="1"/>
</dbReference>
<name>A0AA38CNT8_TAXCH</name>
<dbReference type="Proteomes" id="UP000824469">
    <property type="component" value="Unassembled WGS sequence"/>
</dbReference>
<keyword evidence="2" id="KW-0677">Repeat</keyword>
<dbReference type="Pfam" id="PF08263">
    <property type="entry name" value="LRRNT_2"/>
    <property type="match status" value="1"/>
</dbReference>
<feature type="transmembrane region" description="Helical" evidence="3">
    <location>
        <begin position="20"/>
        <end position="39"/>
    </location>
</feature>
<comment type="caution">
    <text evidence="5">The sequence shown here is derived from an EMBL/GenBank/DDBJ whole genome shotgun (WGS) entry which is preliminary data.</text>
</comment>
<keyword evidence="3" id="KW-0812">Transmembrane</keyword>
<keyword evidence="6" id="KW-1185">Reference proteome</keyword>
<evidence type="ECO:0000259" key="4">
    <source>
        <dbReference type="Pfam" id="PF08263"/>
    </source>
</evidence>